<gene>
    <name evidence="1" type="ORF">Tco_0993380</name>
</gene>
<proteinExistence type="predicted"/>
<protein>
    <submittedName>
        <fullName evidence="1">Uncharacterized protein</fullName>
    </submittedName>
</protein>
<name>A0ABQ5F4Q8_9ASTR</name>
<reference evidence="1" key="2">
    <citation type="submission" date="2022-01" db="EMBL/GenBank/DDBJ databases">
        <authorList>
            <person name="Yamashiro T."/>
            <person name="Shiraishi A."/>
            <person name="Satake H."/>
            <person name="Nakayama K."/>
        </authorList>
    </citation>
    <scope>NUCLEOTIDE SEQUENCE</scope>
</reference>
<organism evidence="1 2">
    <name type="scientific">Tanacetum coccineum</name>
    <dbReference type="NCBI Taxonomy" id="301880"/>
    <lineage>
        <taxon>Eukaryota</taxon>
        <taxon>Viridiplantae</taxon>
        <taxon>Streptophyta</taxon>
        <taxon>Embryophyta</taxon>
        <taxon>Tracheophyta</taxon>
        <taxon>Spermatophyta</taxon>
        <taxon>Magnoliopsida</taxon>
        <taxon>eudicotyledons</taxon>
        <taxon>Gunneridae</taxon>
        <taxon>Pentapetalae</taxon>
        <taxon>asterids</taxon>
        <taxon>campanulids</taxon>
        <taxon>Asterales</taxon>
        <taxon>Asteraceae</taxon>
        <taxon>Asteroideae</taxon>
        <taxon>Anthemideae</taxon>
        <taxon>Anthemidinae</taxon>
        <taxon>Tanacetum</taxon>
    </lineage>
</organism>
<dbReference type="Proteomes" id="UP001151760">
    <property type="component" value="Unassembled WGS sequence"/>
</dbReference>
<evidence type="ECO:0000313" key="2">
    <source>
        <dbReference type="Proteomes" id="UP001151760"/>
    </source>
</evidence>
<dbReference type="EMBL" id="BQNB010017009">
    <property type="protein sequence ID" value="GJT58326.1"/>
    <property type="molecule type" value="Genomic_DNA"/>
</dbReference>
<reference evidence="1" key="1">
    <citation type="journal article" date="2022" name="Int. J. Mol. Sci.">
        <title>Draft Genome of Tanacetum Coccineum: Genomic Comparison of Closely Related Tanacetum-Family Plants.</title>
        <authorList>
            <person name="Yamashiro T."/>
            <person name="Shiraishi A."/>
            <person name="Nakayama K."/>
            <person name="Satake H."/>
        </authorList>
    </citation>
    <scope>NUCLEOTIDE SEQUENCE</scope>
</reference>
<sequence>MEGLYNVEVKYIGGLEVIVILQTEEAVKNVVENTNHGVRRWLWRIRRADALSRSTGRLTWVSILRVPMLERADSESVGKPLEEDEVLVEDTLKVWDDLVKDVEPPESDPFVEEDNEDEDDKVVEQTAEMGDVHRGNGGGDREEDQDLGLHRSKERCLQEGCLLVEGRSRKNEIKRVMILVEPECIRQNVLQEEGEHQAARERFIIVKGSWKGLEEEVVLANIYTYHVTGKRKNSDHCPIVLKDTDLDFRPKPFMAFDFWLEDGEIESVFRTTWAKPVRGSRLDCLLRAKFKNVKEALKVWSKSKFGNTKHQLNLYKIKAMKWEMEAETRNIDKDELRIWMEAHKVWFDKENEMNSNLKQKARIKWDI</sequence>
<accession>A0ABQ5F4Q8</accession>
<evidence type="ECO:0000313" key="1">
    <source>
        <dbReference type="EMBL" id="GJT58326.1"/>
    </source>
</evidence>
<keyword evidence="2" id="KW-1185">Reference proteome</keyword>
<comment type="caution">
    <text evidence="1">The sequence shown here is derived from an EMBL/GenBank/DDBJ whole genome shotgun (WGS) entry which is preliminary data.</text>
</comment>